<dbReference type="Pfam" id="PF13411">
    <property type="entry name" value="MerR_1"/>
    <property type="match status" value="1"/>
</dbReference>
<accession>A3IK27</accession>
<dbReference type="PRINTS" id="PR00040">
    <property type="entry name" value="HTHMERR"/>
</dbReference>
<dbReference type="InterPro" id="IPR000551">
    <property type="entry name" value="MerR-type_HTH_dom"/>
</dbReference>
<dbReference type="Proteomes" id="UP000003781">
    <property type="component" value="Unassembled WGS sequence"/>
</dbReference>
<dbReference type="SMART" id="SM00422">
    <property type="entry name" value="HTH_MERR"/>
    <property type="match status" value="1"/>
</dbReference>
<dbReference type="AlphaFoldDB" id="A3IK27"/>
<dbReference type="OrthoDB" id="9791488at2"/>
<evidence type="ECO:0000256" key="3">
    <source>
        <dbReference type="ARBA" id="ARBA00023163"/>
    </source>
</evidence>
<evidence type="ECO:0000313" key="5">
    <source>
        <dbReference type="EMBL" id="EAZ93016.1"/>
    </source>
</evidence>
<dbReference type="PROSITE" id="PS50937">
    <property type="entry name" value="HTH_MERR_2"/>
    <property type="match status" value="1"/>
</dbReference>
<dbReference type="Gene3D" id="1.10.1660.10">
    <property type="match status" value="1"/>
</dbReference>
<comment type="caution">
    <text evidence="5">The sequence shown here is derived from an EMBL/GenBank/DDBJ whole genome shotgun (WGS) entry which is preliminary data.</text>
</comment>
<evidence type="ECO:0000313" key="6">
    <source>
        <dbReference type="Proteomes" id="UP000003781"/>
    </source>
</evidence>
<dbReference type="eggNOG" id="COG0789">
    <property type="taxonomic scope" value="Bacteria"/>
</dbReference>
<organism evidence="5 6">
    <name type="scientific">Crocosphaera chwakensis CCY0110</name>
    <dbReference type="NCBI Taxonomy" id="391612"/>
    <lineage>
        <taxon>Bacteria</taxon>
        <taxon>Bacillati</taxon>
        <taxon>Cyanobacteriota</taxon>
        <taxon>Cyanophyceae</taxon>
        <taxon>Oscillatoriophycideae</taxon>
        <taxon>Chroococcales</taxon>
        <taxon>Aphanothecaceae</taxon>
        <taxon>Crocosphaera</taxon>
        <taxon>Crocosphaera chwakensis</taxon>
    </lineage>
</organism>
<dbReference type="RefSeq" id="WP_008273685.1">
    <property type="nucleotide sequence ID" value="NZ_AAXW01000003.1"/>
</dbReference>
<evidence type="ECO:0000259" key="4">
    <source>
        <dbReference type="PROSITE" id="PS50937"/>
    </source>
</evidence>
<dbReference type="GO" id="GO:0003677">
    <property type="term" value="F:DNA binding"/>
    <property type="evidence" value="ECO:0007669"/>
    <property type="project" value="UniProtKB-KW"/>
</dbReference>
<dbReference type="EMBL" id="AAXW01000003">
    <property type="protein sequence ID" value="EAZ93016.1"/>
    <property type="molecule type" value="Genomic_DNA"/>
</dbReference>
<dbReference type="PANTHER" id="PTHR30204">
    <property type="entry name" value="REDOX-CYCLING DRUG-SENSING TRANSCRIPTIONAL ACTIVATOR SOXR"/>
    <property type="match status" value="1"/>
</dbReference>
<sequence>MKKMFNIGEVAHRLNLNPQTIYFYERKGLIPPVTRDKNGYRFFSEEDITRLSLIVALKGLGMTLEEIKEILDLKDNHCLTCEEVAQELQEKILQINTKISQLTTVRNELSNLLQECCTRTKSQSSPCECTLLDELQNINCLG</sequence>
<dbReference type="CDD" id="cd04770">
    <property type="entry name" value="HTH_HMRTR"/>
    <property type="match status" value="1"/>
</dbReference>
<reference evidence="5 6" key="1">
    <citation type="submission" date="2007-03" db="EMBL/GenBank/DDBJ databases">
        <authorList>
            <person name="Stal L."/>
            <person name="Ferriera S."/>
            <person name="Johnson J."/>
            <person name="Kravitz S."/>
            <person name="Beeson K."/>
            <person name="Sutton G."/>
            <person name="Rogers Y.-H."/>
            <person name="Friedman R."/>
            <person name="Frazier M."/>
            <person name="Venter J.C."/>
        </authorList>
    </citation>
    <scope>NUCLEOTIDE SEQUENCE [LARGE SCALE GENOMIC DNA]</scope>
    <source>
        <strain evidence="5 6">CCY0110</strain>
    </source>
</reference>
<name>A3IK27_9CHRO</name>
<dbReference type="PANTHER" id="PTHR30204:SF94">
    <property type="entry name" value="HEAVY METAL-DEPENDENT TRANSCRIPTIONAL REGULATOR HI_0293-RELATED"/>
    <property type="match status" value="1"/>
</dbReference>
<keyword evidence="2" id="KW-0238">DNA-binding</keyword>
<feature type="domain" description="HTH merR-type" evidence="4">
    <location>
        <begin position="4"/>
        <end position="73"/>
    </location>
</feature>
<proteinExistence type="predicted"/>
<dbReference type="InterPro" id="IPR047057">
    <property type="entry name" value="MerR_fam"/>
</dbReference>
<keyword evidence="1" id="KW-0805">Transcription regulation</keyword>
<dbReference type="GO" id="GO:0003700">
    <property type="term" value="F:DNA-binding transcription factor activity"/>
    <property type="evidence" value="ECO:0007669"/>
    <property type="project" value="InterPro"/>
</dbReference>
<gene>
    <name evidence="5" type="ORF">CY0110_03069</name>
</gene>
<dbReference type="InterPro" id="IPR009061">
    <property type="entry name" value="DNA-bd_dom_put_sf"/>
</dbReference>
<dbReference type="SUPFAM" id="SSF46955">
    <property type="entry name" value="Putative DNA-binding domain"/>
    <property type="match status" value="1"/>
</dbReference>
<evidence type="ECO:0000256" key="1">
    <source>
        <dbReference type="ARBA" id="ARBA00023015"/>
    </source>
</evidence>
<protein>
    <submittedName>
        <fullName evidence="5">Transcriptional regulator</fullName>
    </submittedName>
</protein>
<keyword evidence="6" id="KW-1185">Reference proteome</keyword>
<evidence type="ECO:0000256" key="2">
    <source>
        <dbReference type="ARBA" id="ARBA00023125"/>
    </source>
</evidence>
<keyword evidence="3" id="KW-0804">Transcription</keyword>